<sequence>MDNHDIHLGKCIFDNSILTENSDFLCNVVTWASKLNKNNTDDSQNSKNTLKRASESILTAFKKIKINTPSDSISPKLSDISAFKPPPVLSKILDSSYVHKTMRTFFFKNSSLLGLRANRKNHHKSSAFISGCANNKNDINTFTGRSLYQPLLLVCIKSFLDSLKTSVCFFQFILIIDNQSYIFPHFKRNDFKNYIISVPFESGSEAYLYLYRVEQQKDMKSSVLDLENKYSLTSTISNKKILPIQSFNGSELICLYEHRPFNNTIILNEPTKSNLIGKLTINLKSKHMGGDFRAHILQPLNGGSNSKFQKSKVKINMKYNIIKASINTEADVKNGNLVYSSIETSPATDTLNFNFGRCIPNTNSHQNYSLATPPKRNISSYIQYNYITSNDKIPFFPGICCLTCINPANTIDNSLLSWKNALISLNGSDFNLVFADSFKALSNQNYILSLNNLVSITTAFLTSRYEPHPCLELIFQFDKFQENFATKNTGNFLDPQLTRFDNVNDNSFLKMLDNNKTLKLLIKFKETDHFNICKYNIDLSTIYYQKYSGTPLNLKSNAEYADTHTNNSATFKSVFKDGCSSLKSSPSSDNTIGFKQIQHLNSENVRDISQTFYEKPNFENYTFSNKRGMHQNNNDIDSDSSCSSAYYLNETETVNIVDIIGTAKLMNSR</sequence>
<dbReference type="EMBL" id="MBFR01000012">
    <property type="protein sequence ID" value="PVU97456.1"/>
    <property type="molecule type" value="Genomic_DNA"/>
</dbReference>
<comment type="caution">
    <text evidence="1">The sequence shown here is derived from an EMBL/GenBank/DDBJ whole genome shotgun (WGS) entry which is preliminary data.</text>
</comment>
<reference evidence="1 2" key="1">
    <citation type="journal article" date="2018" name="MBio">
        <title>Comparative Genomics Reveals the Core Gene Toolbox for the Fungus-Insect Symbiosis.</title>
        <authorList>
            <person name="Wang Y."/>
            <person name="Stata M."/>
            <person name="Wang W."/>
            <person name="Stajich J.E."/>
            <person name="White M.M."/>
            <person name="Moncalvo J.M."/>
        </authorList>
    </citation>
    <scope>NUCLEOTIDE SEQUENCE [LARGE SCALE GENOMIC DNA]</scope>
    <source>
        <strain evidence="1 2">SWE-8-4</strain>
    </source>
</reference>
<keyword evidence="2" id="KW-1185">Reference proteome</keyword>
<evidence type="ECO:0000313" key="1">
    <source>
        <dbReference type="EMBL" id="PVU97456.1"/>
    </source>
</evidence>
<name>A0A2T9YYS7_9FUNG</name>
<dbReference type="Proteomes" id="UP000245383">
    <property type="component" value="Unassembled WGS sequence"/>
</dbReference>
<dbReference type="AlphaFoldDB" id="A0A2T9YYS7"/>
<organism evidence="1 2">
    <name type="scientific">Smittium simulii</name>
    <dbReference type="NCBI Taxonomy" id="133385"/>
    <lineage>
        <taxon>Eukaryota</taxon>
        <taxon>Fungi</taxon>
        <taxon>Fungi incertae sedis</taxon>
        <taxon>Zoopagomycota</taxon>
        <taxon>Kickxellomycotina</taxon>
        <taxon>Harpellomycetes</taxon>
        <taxon>Harpellales</taxon>
        <taxon>Legeriomycetaceae</taxon>
        <taxon>Smittium</taxon>
    </lineage>
</organism>
<protein>
    <submittedName>
        <fullName evidence="1">Uncharacterized protein</fullName>
    </submittedName>
</protein>
<gene>
    <name evidence="1" type="ORF">BB561_000563</name>
</gene>
<accession>A0A2T9YYS7</accession>
<proteinExistence type="predicted"/>
<evidence type="ECO:0000313" key="2">
    <source>
        <dbReference type="Proteomes" id="UP000245383"/>
    </source>
</evidence>